<name>A0ABQ4D2U5_9ACTN</name>
<evidence type="ECO:0000256" key="3">
    <source>
        <dbReference type="ARBA" id="ARBA00022553"/>
    </source>
</evidence>
<feature type="region of interest" description="Disordered" evidence="9">
    <location>
        <begin position="301"/>
        <end position="324"/>
    </location>
</feature>
<keyword evidence="5" id="KW-0547">Nucleotide-binding</keyword>
<feature type="transmembrane region" description="Helical" evidence="10">
    <location>
        <begin position="27"/>
        <end position="47"/>
    </location>
</feature>
<evidence type="ECO:0000259" key="11">
    <source>
        <dbReference type="Pfam" id="PF02518"/>
    </source>
</evidence>
<dbReference type="InterPro" id="IPR050482">
    <property type="entry name" value="Sensor_HK_TwoCompSys"/>
</dbReference>
<sequence>MVVELLFAAPPLVALAGQAVRRSRPSAAAGAWTAAASTLLAMFLWYVQGSPHVVGLWPLLGTAALAGHVVVVCRRSSPRTAVTAASVTVVAGSLLALPITGPAVASWRAGLAACVFWALAGVAGVGFGLYLRQLDATRVRTVRQARKEQRVRLATDLHDFVAHDVSAMVVQVQAARILLPVGQDQVDEVLERVEADGVRSLAALDRTMRLLRDAEDGGLDEPRAGQLPELVERFARSWAGPVCLDAEPGLVSELAAPVGIVVYRVVLEALTNVRRHAPRGAVVEVHLGRDQDEVVVSVRNERGVDPSPARGSQPDRRGGTGLAGLTRRVESLGGRLVSGPLGSTGWRVRAELPAATPPERA</sequence>
<proteinExistence type="predicted"/>
<dbReference type="EC" id="2.7.13.3" evidence="2"/>
<evidence type="ECO:0000256" key="4">
    <source>
        <dbReference type="ARBA" id="ARBA00022679"/>
    </source>
</evidence>
<keyword evidence="4" id="KW-0808">Transferase</keyword>
<protein>
    <recommendedName>
        <fullName evidence="2">histidine kinase</fullName>
        <ecNumber evidence="2">2.7.13.3</ecNumber>
    </recommendedName>
</protein>
<evidence type="ECO:0000256" key="9">
    <source>
        <dbReference type="SAM" id="MobiDB-lite"/>
    </source>
</evidence>
<feature type="domain" description="Histidine kinase/HSP90-like ATPase" evidence="11">
    <location>
        <begin position="262"/>
        <end position="354"/>
    </location>
</feature>
<dbReference type="InterPro" id="IPR036890">
    <property type="entry name" value="HATPase_C_sf"/>
</dbReference>
<dbReference type="RefSeq" id="WP_203718704.1">
    <property type="nucleotide sequence ID" value="NZ_BONE01000106.1"/>
</dbReference>
<feature type="transmembrane region" description="Helical" evidence="10">
    <location>
        <begin position="80"/>
        <end position="101"/>
    </location>
</feature>
<feature type="domain" description="Signal transduction histidine kinase subgroup 3 dimerisation and phosphoacceptor" evidence="12">
    <location>
        <begin position="150"/>
        <end position="214"/>
    </location>
</feature>
<keyword evidence="10" id="KW-1133">Transmembrane helix</keyword>
<keyword evidence="6" id="KW-0418">Kinase</keyword>
<keyword evidence="14" id="KW-1185">Reference proteome</keyword>
<dbReference type="Pfam" id="PF02518">
    <property type="entry name" value="HATPase_c"/>
    <property type="match status" value="1"/>
</dbReference>
<feature type="transmembrane region" description="Helical" evidence="10">
    <location>
        <begin position="107"/>
        <end position="131"/>
    </location>
</feature>
<evidence type="ECO:0000256" key="8">
    <source>
        <dbReference type="ARBA" id="ARBA00023012"/>
    </source>
</evidence>
<dbReference type="PANTHER" id="PTHR24421:SF10">
    <property type="entry name" value="NITRATE_NITRITE SENSOR PROTEIN NARQ"/>
    <property type="match status" value="1"/>
</dbReference>
<comment type="catalytic activity">
    <reaction evidence="1">
        <text>ATP + protein L-histidine = ADP + protein N-phospho-L-histidine.</text>
        <dbReference type="EC" id="2.7.13.3"/>
    </reaction>
</comment>
<evidence type="ECO:0000256" key="7">
    <source>
        <dbReference type="ARBA" id="ARBA00022840"/>
    </source>
</evidence>
<dbReference type="CDD" id="cd16917">
    <property type="entry name" value="HATPase_UhpB-NarQ-NarX-like"/>
    <property type="match status" value="1"/>
</dbReference>
<gene>
    <name evidence="13" type="ORF">Asi02nite_73700</name>
</gene>
<dbReference type="Gene3D" id="3.30.565.10">
    <property type="entry name" value="Histidine kinase-like ATPase, C-terminal domain"/>
    <property type="match status" value="1"/>
</dbReference>
<dbReference type="SUPFAM" id="SSF55874">
    <property type="entry name" value="ATPase domain of HSP90 chaperone/DNA topoisomerase II/histidine kinase"/>
    <property type="match status" value="1"/>
</dbReference>
<evidence type="ECO:0000256" key="1">
    <source>
        <dbReference type="ARBA" id="ARBA00000085"/>
    </source>
</evidence>
<evidence type="ECO:0000256" key="6">
    <source>
        <dbReference type="ARBA" id="ARBA00022777"/>
    </source>
</evidence>
<keyword evidence="7" id="KW-0067">ATP-binding</keyword>
<dbReference type="InterPro" id="IPR003594">
    <property type="entry name" value="HATPase_dom"/>
</dbReference>
<accession>A0ABQ4D2U5</accession>
<keyword evidence="3" id="KW-0597">Phosphoprotein</keyword>
<keyword evidence="10" id="KW-0472">Membrane</keyword>
<dbReference type="Gene3D" id="1.20.5.1930">
    <property type="match status" value="1"/>
</dbReference>
<evidence type="ECO:0000259" key="12">
    <source>
        <dbReference type="Pfam" id="PF07730"/>
    </source>
</evidence>
<keyword evidence="10" id="KW-0812">Transmembrane</keyword>
<evidence type="ECO:0000256" key="2">
    <source>
        <dbReference type="ARBA" id="ARBA00012438"/>
    </source>
</evidence>
<evidence type="ECO:0000313" key="13">
    <source>
        <dbReference type="EMBL" id="GIF77852.1"/>
    </source>
</evidence>
<organism evidence="13 14">
    <name type="scientific">Asanoa siamensis</name>
    <dbReference type="NCBI Taxonomy" id="926357"/>
    <lineage>
        <taxon>Bacteria</taxon>
        <taxon>Bacillati</taxon>
        <taxon>Actinomycetota</taxon>
        <taxon>Actinomycetes</taxon>
        <taxon>Micromonosporales</taxon>
        <taxon>Micromonosporaceae</taxon>
        <taxon>Asanoa</taxon>
    </lineage>
</organism>
<dbReference type="Pfam" id="PF07730">
    <property type="entry name" value="HisKA_3"/>
    <property type="match status" value="1"/>
</dbReference>
<comment type="caution">
    <text evidence="13">The sequence shown here is derived from an EMBL/GenBank/DDBJ whole genome shotgun (WGS) entry which is preliminary data.</text>
</comment>
<reference evidence="13 14" key="1">
    <citation type="submission" date="2021-01" db="EMBL/GenBank/DDBJ databases">
        <title>Whole genome shotgun sequence of Asanoa siamensis NBRC 107932.</title>
        <authorList>
            <person name="Komaki H."/>
            <person name="Tamura T."/>
        </authorList>
    </citation>
    <scope>NUCLEOTIDE SEQUENCE [LARGE SCALE GENOMIC DNA]</scope>
    <source>
        <strain evidence="13 14">NBRC 107932</strain>
    </source>
</reference>
<feature type="transmembrane region" description="Helical" evidence="10">
    <location>
        <begin position="53"/>
        <end position="73"/>
    </location>
</feature>
<evidence type="ECO:0000256" key="5">
    <source>
        <dbReference type="ARBA" id="ARBA00022741"/>
    </source>
</evidence>
<dbReference type="InterPro" id="IPR011712">
    <property type="entry name" value="Sig_transdc_His_kin_sub3_dim/P"/>
</dbReference>
<dbReference type="PANTHER" id="PTHR24421">
    <property type="entry name" value="NITRATE/NITRITE SENSOR PROTEIN NARX-RELATED"/>
    <property type="match status" value="1"/>
</dbReference>
<evidence type="ECO:0000313" key="14">
    <source>
        <dbReference type="Proteomes" id="UP000604117"/>
    </source>
</evidence>
<evidence type="ECO:0000256" key="10">
    <source>
        <dbReference type="SAM" id="Phobius"/>
    </source>
</evidence>
<dbReference type="EMBL" id="BONE01000106">
    <property type="protein sequence ID" value="GIF77852.1"/>
    <property type="molecule type" value="Genomic_DNA"/>
</dbReference>
<keyword evidence="8" id="KW-0902">Two-component regulatory system</keyword>
<dbReference type="Proteomes" id="UP000604117">
    <property type="component" value="Unassembled WGS sequence"/>
</dbReference>